<dbReference type="EMBL" id="KQ246497">
    <property type="protein sequence ID" value="KNC72793.1"/>
    <property type="molecule type" value="Genomic_DNA"/>
</dbReference>
<dbReference type="RefSeq" id="XP_014146695.1">
    <property type="nucleotide sequence ID" value="XM_014291220.1"/>
</dbReference>
<reference evidence="2 3" key="1">
    <citation type="submission" date="2011-02" db="EMBL/GenBank/DDBJ databases">
        <title>The Genome Sequence of Sphaeroforma arctica JP610.</title>
        <authorList>
            <consortium name="The Broad Institute Genome Sequencing Platform"/>
            <person name="Russ C."/>
            <person name="Cuomo C."/>
            <person name="Young S.K."/>
            <person name="Zeng Q."/>
            <person name="Gargeya S."/>
            <person name="Alvarado L."/>
            <person name="Berlin A."/>
            <person name="Chapman S.B."/>
            <person name="Chen Z."/>
            <person name="Freedman E."/>
            <person name="Gellesch M."/>
            <person name="Goldberg J."/>
            <person name="Griggs A."/>
            <person name="Gujja S."/>
            <person name="Heilman E."/>
            <person name="Heiman D."/>
            <person name="Howarth C."/>
            <person name="Mehta T."/>
            <person name="Neiman D."/>
            <person name="Pearson M."/>
            <person name="Roberts A."/>
            <person name="Saif S."/>
            <person name="Shea T."/>
            <person name="Shenoy N."/>
            <person name="Sisk P."/>
            <person name="Stolte C."/>
            <person name="Sykes S."/>
            <person name="White J."/>
            <person name="Yandava C."/>
            <person name="Burger G."/>
            <person name="Gray M.W."/>
            <person name="Holland P.W.H."/>
            <person name="King N."/>
            <person name="Lang F.B.F."/>
            <person name="Roger A.J."/>
            <person name="Ruiz-Trillo I."/>
            <person name="Haas B."/>
            <person name="Nusbaum C."/>
            <person name="Birren B."/>
        </authorList>
    </citation>
    <scope>NUCLEOTIDE SEQUENCE [LARGE SCALE GENOMIC DNA]</scope>
    <source>
        <strain evidence="2 3">JP610</strain>
    </source>
</reference>
<name>A0A0L0F9K8_9EUKA</name>
<keyword evidence="3" id="KW-1185">Reference proteome</keyword>
<dbReference type="GeneID" id="25915151"/>
<evidence type="ECO:0000256" key="1">
    <source>
        <dbReference type="SAM" id="MobiDB-lite"/>
    </source>
</evidence>
<dbReference type="Proteomes" id="UP000054560">
    <property type="component" value="Unassembled WGS sequence"/>
</dbReference>
<feature type="non-terminal residue" evidence="2">
    <location>
        <position position="84"/>
    </location>
</feature>
<feature type="region of interest" description="Disordered" evidence="1">
    <location>
        <begin position="65"/>
        <end position="84"/>
    </location>
</feature>
<evidence type="ECO:0000313" key="3">
    <source>
        <dbReference type="Proteomes" id="UP000054560"/>
    </source>
</evidence>
<organism evidence="2 3">
    <name type="scientific">Sphaeroforma arctica JP610</name>
    <dbReference type="NCBI Taxonomy" id="667725"/>
    <lineage>
        <taxon>Eukaryota</taxon>
        <taxon>Ichthyosporea</taxon>
        <taxon>Ichthyophonida</taxon>
        <taxon>Sphaeroforma</taxon>
    </lineage>
</organism>
<accession>A0A0L0F9K8</accession>
<evidence type="ECO:0000313" key="2">
    <source>
        <dbReference type="EMBL" id="KNC72793.1"/>
    </source>
</evidence>
<proteinExistence type="predicted"/>
<gene>
    <name evidence="2" type="ORF">SARC_14647</name>
</gene>
<feature type="compositionally biased region" description="Acidic residues" evidence="1">
    <location>
        <begin position="72"/>
        <end position="84"/>
    </location>
</feature>
<dbReference type="AlphaFoldDB" id="A0A0L0F9K8"/>
<protein>
    <submittedName>
        <fullName evidence="2">Uncharacterized protein</fullName>
    </submittedName>
</protein>
<sequence>MLRSSIGNADHQKLITEYYGDSATLQKKQPSLSLSQPSQTQYSRSGLYLNGIKTDDMNLFYESFANDGDFSSSDESDDSDVTKD</sequence>